<organism evidence="3 4">
    <name type="scientific">Bifidobacterium longum subsp. longum</name>
    <dbReference type="NCBI Taxonomy" id="1679"/>
    <lineage>
        <taxon>Bacteria</taxon>
        <taxon>Bacillati</taxon>
        <taxon>Actinomycetota</taxon>
        <taxon>Actinomycetes</taxon>
        <taxon>Bifidobacteriales</taxon>
        <taxon>Bifidobacteriaceae</taxon>
        <taxon>Bifidobacterium</taxon>
    </lineage>
</organism>
<feature type="compositionally biased region" description="Basic residues" evidence="2">
    <location>
        <begin position="325"/>
        <end position="337"/>
    </location>
</feature>
<reference evidence="3 4" key="1">
    <citation type="journal article" date="2018" name="Sci. Rep.">
        <title>Genomic diversity and distribution of Bifidobacterium longum subsp. longum across the human lifespan.</title>
        <authorList>
            <person name="Odamaki T."/>
            <person name="Bottacini F."/>
            <person name="Kato K."/>
            <person name="Mitsuyama E."/>
            <person name="Yoshida K."/>
            <person name="Horigome A."/>
            <person name="Xiao J.Z."/>
            <person name="van Sinderen D."/>
        </authorList>
    </citation>
    <scope>NUCLEOTIDE SEQUENCE [LARGE SCALE GENOMIC DNA]</scope>
    <source>
        <strain evidence="3 4">MCC10002</strain>
    </source>
</reference>
<accession>A0A4R0S363</accession>
<feature type="compositionally biased region" description="Basic and acidic residues" evidence="2">
    <location>
        <begin position="30"/>
        <end position="46"/>
    </location>
</feature>
<evidence type="ECO:0000313" key="3">
    <source>
        <dbReference type="EMBL" id="TCD74183.1"/>
    </source>
</evidence>
<feature type="compositionally biased region" description="Basic residues" evidence="2">
    <location>
        <begin position="363"/>
        <end position="376"/>
    </location>
</feature>
<feature type="region of interest" description="Disordered" evidence="2">
    <location>
        <begin position="306"/>
        <end position="395"/>
    </location>
</feature>
<dbReference type="RefSeq" id="WP_131308688.1">
    <property type="nucleotide sequence ID" value="NZ_SHPM01000023.1"/>
</dbReference>
<dbReference type="Gene3D" id="2.40.50.140">
    <property type="entry name" value="Nucleic acid-binding proteins"/>
    <property type="match status" value="1"/>
</dbReference>
<dbReference type="Proteomes" id="UP000293701">
    <property type="component" value="Unassembled WGS sequence"/>
</dbReference>
<feature type="coiled-coil region" evidence="1">
    <location>
        <begin position="159"/>
        <end position="215"/>
    </location>
</feature>
<evidence type="ECO:0008006" key="5">
    <source>
        <dbReference type="Google" id="ProtNLM"/>
    </source>
</evidence>
<evidence type="ECO:0000256" key="1">
    <source>
        <dbReference type="SAM" id="Coils"/>
    </source>
</evidence>
<feature type="compositionally biased region" description="Acidic residues" evidence="2">
    <location>
        <begin position="342"/>
        <end position="359"/>
    </location>
</feature>
<protein>
    <recommendedName>
        <fullName evidence="5">DUF2815 family protein</fullName>
    </recommendedName>
</protein>
<gene>
    <name evidence="3" type="ORF">MCC10002_1069</name>
</gene>
<evidence type="ECO:0000313" key="4">
    <source>
        <dbReference type="Proteomes" id="UP000293701"/>
    </source>
</evidence>
<sequence>MATELLTHAKTGVIQMGWPKLYEAVAFKGNKDDDKSAKKDDKKKNESTPVYGFPVLLDKDDPDHMRTVRILQKLSKNAEANAIALKKWGKKDRIVSNDGLKDADEDEILDGDKTVLMTDKYPNRANHFYVNFSRSSKAGRPGIRYIDDEGILRELPEPILGTKEDIQAAQANLNDARAAYATADEDAREEAKTLVLEATRNLEEAQERDAKAKEVKVLWDKLVYPGQNVQASVTARAWKTQTGSGVSYRLDNLTIVGGGVRDGSFEYDEDFTDEDIEALIAWRDKHVNAKPSKADDEAALLADTDFDEADSDDEVDEDTGEIAVKPRRKAAVSRRRPKPVEVEDDDVDEDEDEDEDEEEAPRHRPKKTSSWGRRKPAPVEVEDDDVDDEDYPDMF</sequence>
<feature type="compositionally biased region" description="Acidic residues" evidence="2">
    <location>
        <begin position="380"/>
        <end position="395"/>
    </location>
</feature>
<keyword evidence="1" id="KW-0175">Coiled coil</keyword>
<dbReference type="InterPro" id="IPR012340">
    <property type="entry name" value="NA-bd_OB-fold"/>
</dbReference>
<feature type="region of interest" description="Disordered" evidence="2">
    <location>
        <begin position="30"/>
        <end position="53"/>
    </location>
</feature>
<feature type="compositionally biased region" description="Acidic residues" evidence="2">
    <location>
        <begin position="306"/>
        <end position="320"/>
    </location>
</feature>
<proteinExistence type="predicted"/>
<evidence type="ECO:0000256" key="2">
    <source>
        <dbReference type="SAM" id="MobiDB-lite"/>
    </source>
</evidence>
<comment type="caution">
    <text evidence="3">The sequence shown here is derived from an EMBL/GenBank/DDBJ whole genome shotgun (WGS) entry which is preliminary data.</text>
</comment>
<name>A0A4R0S363_BIFLL</name>
<dbReference type="AlphaFoldDB" id="A0A4R0S363"/>
<dbReference type="EMBL" id="SHPM01000023">
    <property type="protein sequence ID" value="TCD74183.1"/>
    <property type="molecule type" value="Genomic_DNA"/>
</dbReference>